<feature type="coiled-coil region" evidence="1">
    <location>
        <begin position="601"/>
        <end position="692"/>
    </location>
</feature>
<evidence type="ECO:0000313" key="4">
    <source>
        <dbReference type="Proteomes" id="UP001589585"/>
    </source>
</evidence>
<dbReference type="Proteomes" id="UP001589585">
    <property type="component" value="Unassembled WGS sequence"/>
</dbReference>
<feature type="compositionally biased region" description="Basic and acidic residues" evidence="2">
    <location>
        <begin position="45"/>
        <end position="78"/>
    </location>
</feature>
<gene>
    <name evidence="3" type="ORF">ACFFU9_02895</name>
</gene>
<dbReference type="EMBL" id="JBHMFC010000009">
    <property type="protein sequence ID" value="MFB9055678.1"/>
    <property type="molecule type" value="Genomic_DNA"/>
</dbReference>
<comment type="caution">
    <text evidence="3">The sequence shown here is derived from an EMBL/GenBank/DDBJ whole genome shotgun (WGS) entry which is preliminary data.</text>
</comment>
<sequence length="693" mass="81578">MSELDNLQKADGKEEIKKSNSDQDIAANPESIDLKEDAPTTDTLIADHSDKPISKITASEEKTTEAEHPTENETEAPKGDASIAEGQENQPQKNEDDDLINEIDESNAEDAEDEGNKDRHKIEVKEYDKMSLEALANELEKLVKSEKIQAIKKHVDTINAEFKTKFNALIEEKKEDFLNDGGNEIDFFYSSPVQSRFKTAYKEYRNKIHDHYKNLENNFKQNLADKLEIIEELKGLINVEENINTTYKHFKELQERWRKTGPIPRDKYNNAWNSYHHHVEIFYDFLHLNRDLRDLDFKHNLEKKLLIIERAEELAKDDDIMRAFRELQELHKMWKEELGPVGKEHRETIWARFKNATKIINDKRQVYYQHIDKIHENNLEKKLQIIAAIEAINNEKIVSHSLWQKKIKEIEALREAFFNAGKVPIKVNEETWSKFKTAVRIFNKHKNAFYKNLKKEQYDNLQKKLELIKIAEDNKDNEDKEATTALMKKIQNDWKKIGHVPRKDSDKIWKQFKAACNHYFDNMHASKNAANKVVLDAFNKKYELLDSLKTLKISDDKDKNLATITDIIAQWNSFGRVPNDKRYIEGKFNKILDELFSSTKVDKNEIELIKFENKLEDLNSEDNTRNLDNERSFIRKKIDELKGQINQLENNLQFFTNVKEDNPLVKEVHNNIKEHKNNLDLWKTKLSKIKELY</sequence>
<evidence type="ECO:0000256" key="2">
    <source>
        <dbReference type="SAM" id="MobiDB-lite"/>
    </source>
</evidence>
<proteinExistence type="predicted"/>
<dbReference type="Pfam" id="PF03993">
    <property type="entry name" value="DUF349"/>
    <property type="match status" value="5"/>
</dbReference>
<dbReference type="RefSeq" id="WP_379859869.1">
    <property type="nucleotide sequence ID" value="NZ_JBHMFC010000009.1"/>
</dbReference>
<accession>A0ABV5F8A1</accession>
<feature type="region of interest" description="Disordered" evidence="2">
    <location>
        <begin position="1"/>
        <end position="97"/>
    </location>
</feature>
<evidence type="ECO:0000313" key="3">
    <source>
        <dbReference type="EMBL" id="MFB9055678.1"/>
    </source>
</evidence>
<name>A0ABV5F8A1_9FLAO</name>
<keyword evidence="1" id="KW-0175">Coiled coil</keyword>
<feature type="compositionally biased region" description="Basic and acidic residues" evidence="2">
    <location>
        <begin position="1"/>
        <end position="21"/>
    </location>
</feature>
<evidence type="ECO:0000256" key="1">
    <source>
        <dbReference type="SAM" id="Coils"/>
    </source>
</evidence>
<organism evidence="3 4">
    <name type="scientific">Mariniflexile ostreae</name>
    <dbReference type="NCBI Taxonomy" id="1520892"/>
    <lineage>
        <taxon>Bacteria</taxon>
        <taxon>Pseudomonadati</taxon>
        <taxon>Bacteroidota</taxon>
        <taxon>Flavobacteriia</taxon>
        <taxon>Flavobacteriales</taxon>
        <taxon>Flavobacteriaceae</taxon>
        <taxon>Mariniflexile</taxon>
    </lineage>
</organism>
<protein>
    <submittedName>
        <fullName evidence="3">DUF349 domain-containing protein</fullName>
    </submittedName>
</protein>
<reference evidence="3 4" key="1">
    <citation type="submission" date="2024-09" db="EMBL/GenBank/DDBJ databases">
        <authorList>
            <person name="Sun Q."/>
            <person name="Mori K."/>
        </authorList>
    </citation>
    <scope>NUCLEOTIDE SEQUENCE [LARGE SCALE GENOMIC DNA]</scope>
    <source>
        <strain evidence="3 4">CECT 8622</strain>
    </source>
</reference>
<keyword evidence="4" id="KW-1185">Reference proteome</keyword>
<dbReference type="InterPro" id="IPR007139">
    <property type="entry name" value="DUF349"/>
</dbReference>
<feature type="coiled-coil region" evidence="1">
    <location>
        <begin position="451"/>
        <end position="481"/>
    </location>
</feature>